<feature type="region of interest" description="Disordered" evidence="1">
    <location>
        <begin position="1459"/>
        <end position="1516"/>
    </location>
</feature>
<feature type="region of interest" description="Disordered" evidence="1">
    <location>
        <begin position="1"/>
        <end position="37"/>
    </location>
</feature>
<protein>
    <submittedName>
        <fullName evidence="3">Uncharacterized protein</fullName>
    </submittedName>
</protein>
<keyword evidence="2" id="KW-0812">Transmembrane</keyword>
<name>A0A1Q9C476_SYMMI</name>
<evidence type="ECO:0000256" key="1">
    <source>
        <dbReference type="SAM" id="MobiDB-lite"/>
    </source>
</evidence>
<keyword evidence="2" id="KW-0472">Membrane</keyword>
<dbReference type="EMBL" id="LSRX01001722">
    <property type="protein sequence ID" value="OLP77720.1"/>
    <property type="molecule type" value="Genomic_DNA"/>
</dbReference>
<feature type="compositionally biased region" description="Basic and acidic residues" evidence="1">
    <location>
        <begin position="1497"/>
        <end position="1509"/>
    </location>
</feature>
<keyword evidence="2" id="KW-1133">Transmembrane helix</keyword>
<accession>A0A1Q9C476</accession>
<comment type="caution">
    <text evidence="3">The sequence shown here is derived from an EMBL/GenBank/DDBJ whole genome shotgun (WGS) entry which is preliminary data.</text>
</comment>
<dbReference type="Proteomes" id="UP000186817">
    <property type="component" value="Unassembled WGS sequence"/>
</dbReference>
<evidence type="ECO:0000313" key="3">
    <source>
        <dbReference type="EMBL" id="OLP77720.1"/>
    </source>
</evidence>
<feature type="compositionally biased region" description="Pro residues" evidence="1">
    <location>
        <begin position="1"/>
        <end position="15"/>
    </location>
</feature>
<reference evidence="3 4" key="1">
    <citation type="submission" date="2016-02" db="EMBL/GenBank/DDBJ databases">
        <title>Genome analysis of coral dinoflagellate symbionts highlights evolutionary adaptations to a symbiotic lifestyle.</title>
        <authorList>
            <person name="Aranda M."/>
            <person name="Li Y."/>
            <person name="Liew Y.J."/>
            <person name="Baumgarten S."/>
            <person name="Simakov O."/>
            <person name="Wilson M."/>
            <person name="Piel J."/>
            <person name="Ashoor H."/>
            <person name="Bougouffa S."/>
            <person name="Bajic V.B."/>
            <person name="Ryu T."/>
            <person name="Ravasi T."/>
            <person name="Bayer T."/>
            <person name="Micklem G."/>
            <person name="Kim H."/>
            <person name="Bhak J."/>
            <person name="Lajeunesse T.C."/>
            <person name="Voolstra C.R."/>
        </authorList>
    </citation>
    <scope>NUCLEOTIDE SEQUENCE [LARGE SCALE GENOMIC DNA]</scope>
    <source>
        <strain evidence="3 4">CCMP2467</strain>
    </source>
</reference>
<feature type="compositionally biased region" description="Basic and acidic residues" evidence="1">
    <location>
        <begin position="20"/>
        <end position="29"/>
    </location>
</feature>
<keyword evidence="4" id="KW-1185">Reference proteome</keyword>
<organism evidence="3 4">
    <name type="scientific">Symbiodinium microadriaticum</name>
    <name type="common">Dinoflagellate</name>
    <name type="synonym">Zooxanthella microadriatica</name>
    <dbReference type="NCBI Taxonomy" id="2951"/>
    <lineage>
        <taxon>Eukaryota</taxon>
        <taxon>Sar</taxon>
        <taxon>Alveolata</taxon>
        <taxon>Dinophyceae</taxon>
        <taxon>Suessiales</taxon>
        <taxon>Symbiodiniaceae</taxon>
        <taxon>Symbiodinium</taxon>
    </lineage>
</organism>
<sequence>MAAKPRPPLKPPGPPAFTDRNGKGRDNKGKGKGKFKTRNDGPEWCISFMEAGVQKQMCKRWNLRSRLHFIGGDFANPAGYISGGNDEMEIACHFQYIPSGGLLLESESGDHSHFVAELNRFRHVVQIPPCAFQGTAGDIPYTASLIEAFGKLFISTAGATGVSLLLNLLMPGLTVGVCIVVLTGVAKKELARSRLMSPKEESLLSADDIATNRTVSMLYRRFHRLCRIVICRHEPVAAWSIDVKSAHKSIQVRESEQGLLGIRVGPKLFFYKVCPFGAAFSAFWFVHSKKELLNCSLGDKDIWLQISDPASKRRSLSHASRELLHFWLGWAKLPPLLRSLRPQQPLQVEAAADAMGNGSTFAIGGYIALPSGEYWFSEGFSVSDFAFADLPLKAEAHKDISCYECLGQIALVWLLSTLHPMCKLSITLRTWCDNSGIHLDVQHIPGDKNVEADYLNFNWVKNMWFHYTGAVDVGGRTCGSITQGRVQPIASRVLMKVLFAARMARIDPELDEIRYGERLDVHLLSFAWMQQQFEKGHFGMINMDTLEQVADIFTKAFSERGKWEHALMLINHVYEERNEQPAEKPGRDAQAQAKLFGKSERLCEEMSNTKAAKKSTRLRIDSNHNGFYQVYGAWTHGGMQGVTRSITKFPMVTKFLNELIRLSEHLAYRNMLHMSSEVKVNALHQKETSLACVALSSFDEAGGNSRPCEAMDYSQQIGEFWQRQLWAGVIASENLSLQEDVEHSEIKALYQYMPVQAATSNMFDPELYPCLRELCTLDNEGMSQLMPVTATITALVDQTIIRPKPTVAEHKEHPTIDHEQPDPWEDEWFEVKREETHAAMPNITTEELAAAVEKREVTRVDQYRWARVDEVEETGERAAKRARKEKRLADLARSEDIDAKGAANLRRYNDCLDDFAEMTGATLHDYWNSSPSKDEADGYLVVNQADVTGGLPKPKIDHGVRNFITGLVRGNFMDKGAGGNRRVKRVTLGLGALLEMTFDAEEIAVGWLSPYTSAELDEFDEALRETTRDAAFSILADAMEPGHSGSGKAHNYFSGEPLDEASVKSGVRANLPIEIVFDTQEILQAGCEIFVTESDGFLTADGVPGHTIVYINDGVKDVNLWSRTGGTCAATDEAAAGSQIPAKAEVDQPANFPAEASASHEDTTDFLRPPIAEAVGADVPISYDEVPYVPVETKEDEPTAEADEPMPSVEERPIVAEGMLIVPTELTTTTSHISSSSVVHIVQDVVGRAVHSVSDQKVKPPEPIIYGGTESKPVGAFLELVKCCHCNGKCLECQRICFSCGGPVKPGSLNTQNRRTQLARGREALIDQLAAQNDAAGGFLGKVKSASKDVAGRGLASFKGKNIRKAKLSLGKEDLCVAGLTSTPYDTPIAFTWYGAFLSHQDFVKNRVRCETDVHLQTFGHGYVDIRGNDPTLINENLCTVVADDMEYASQAAADARAAADRSRQAQPKYADRLPPWQCGKEGKGGKGAPQGKGKGKQREPQRPPRGEADWSWTRHQWSDREWTEWMNAWHGWTQRAGTGADPS</sequence>
<gene>
    <name evidence="3" type="ORF">AK812_SmicGene42191</name>
</gene>
<evidence type="ECO:0000313" key="4">
    <source>
        <dbReference type="Proteomes" id="UP000186817"/>
    </source>
</evidence>
<feature type="transmembrane region" description="Helical" evidence="2">
    <location>
        <begin position="164"/>
        <end position="186"/>
    </location>
</feature>
<proteinExistence type="predicted"/>
<dbReference type="OrthoDB" id="415750at2759"/>
<evidence type="ECO:0000256" key="2">
    <source>
        <dbReference type="SAM" id="Phobius"/>
    </source>
</evidence>